<dbReference type="AlphaFoldDB" id="A0A7J7JFR0"/>
<dbReference type="Proteomes" id="UP000593567">
    <property type="component" value="Unassembled WGS sequence"/>
</dbReference>
<accession>A0A7J7JFR0</accession>
<proteinExistence type="predicted"/>
<reference evidence="1" key="1">
    <citation type="submission" date="2020-06" db="EMBL/GenBank/DDBJ databases">
        <title>Draft genome of Bugula neritina, a colonial animal packing powerful symbionts and potential medicines.</title>
        <authorList>
            <person name="Rayko M."/>
        </authorList>
    </citation>
    <scope>NUCLEOTIDE SEQUENCE [LARGE SCALE GENOMIC DNA]</scope>
    <source>
        <strain evidence="1">Kwan_BN1</strain>
    </source>
</reference>
<gene>
    <name evidence="1" type="ORF">EB796_017216</name>
</gene>
<dbReference type="EMBL" id="VXIV02002572">
    <property type="protein sequence ID" value="KAF6024474.1"/>
    <property type="molecule type" value="Genomic_DNA"/>
</dbReference>
<name>A0A7J7JFR0_BUGNE</name>
<evidence type="ECO:0000313" key="1">
    <source>
        <dbReference type="EMBL" id="KAF6024474.1"/>
    </source>
</evidence>
<keyword evidence="2" id="KW-1185">Reference proteome</keyword>
<comment type="caution">
    <text evidence="1">The sequence shown here is derived from an EMBL/GenBank/DDBJ whole genome shotgun (WGS) entry which is preliminary data.</text>
</comment>
<sequence>MVGFRTSQDENISLPITAGFSLSVCYLKIFETFLASISTGPLSGINNRESTHSACKRYNMKAIVRVCCNDSKL</sequence>
<evidence type="ECO:0000313" key="2">
    <source>
        <dbReference type="Proteomes" id="UP000593567"/>
    </source>
</evidence>
<organism evidence="1 2">
    <name type="scientific">Bugula neritina</name>
    <name type="common">Brown bryozoan</name>
    <name type="synonym">Sertularia neritina</name>
    <dbReference type="NCBI Taxonomy" id="10212"/>
    <lineage>
        <taxon>Eukaryota</taxon>
        <taxon>Metazoa</taxon>
        <taxon>Spiralia</taxon>
        <taxon>Lophotrochozoa</taxon>
        <taxon>Bryozoa</taxon>
        <taxon>Gymnolaemata</taxon>
        <taxon>Cheilostomatida</taxon>
        <taxon>Flustrina</taxon>
        <taxon>Buguloidea</taxon>
        <taxon>Bugulidae</taxon>
        <taxon>Bugula</taxon>
    </lineage>
</organism>
<protein>
    <submittedName>
        <fullName evidence="1">Uncharacterized protein</fullName>
    </submittedName>
</protein>